<dbReference type="PANTHER" id="PTHR24304:SF2">
    <property type="entry name" value="24-HYDROXYCHOLESTEROL 7-ALPHA-HYDROXYLASE"/>
    <property type="match status" value="1"/>
</dbReference>
<dbReference type="PANTHER" id="PTHR24304">
    <property type="entry name" value="CYTOCHROME P450 FAMILY 7"/>
    <property type="match status" value="1"/>
</dbReference>
<dbReference type="CDD" id="cd11040">
    <property type="entry name" value="CYP7_CYP8-like"/>
    <property type="match status" value="1"/>
</dbReference>
<dbReference type="EMBL" id="KV878980">
    <property type="protein sequence ID" value="OJJ98506.1"/>
    <property type="molecule type" value="Genomic_DNA"/>
</dbReference>
<evidence type="ECO:0000256" key="5">
    <source>
        <dbReference type="ARBA" id="ARBA00023002"/>
    </source>
</evidence>
<dbReference type="InterPro" id="IPR002403">
    <property type="entry name" value="Cyt_P450_E_grp-IV"/>
</dbReference>
<dbReference type="Pfam" id="PF00067">
    <property type="entry name" value="p450"/>
    <property type="match status" value="1"/>
</dbReference>
<feature type="region of interest" description="Disordered" evidence="10">
    <location>
        <begin position="393"/>
        <end position="425"/>
    </location>
</feature>
<evidence type="ECO:0000256" key="3">
    <source>
        <dbReference type="ARBA" id="ARBA00022617"/>
    </source>
</evidence>
<evidence type="ECO:0000313" key="12">
    <source>
        <dbReference type="Proteomes" id="UP000184546"/>
    </source>
</evidence>
<evidence type="ECO:0008006" key="13">
    <source>
        <dbReference type="Google" id="ProtNLM"/>
    </source>
</evidence>
<accession>A0A1L9WQR6</accession>
<gene>
    <name evidence="11" type="ORF">ASPACDRAFT_31463</name>
</gene>
<dbReference type="GeneID" id="30973630"/>
<evidence type="ECO:0000256" key="8">
    <source>
        <dbReference type="PIRSR" id="PIRSR602403-1"/>
    </source>
</evidence>
<evidence type="ECO:0000256" key="6">
    <source>
        <dbReference type="ARBA" id="ARBA00023004"/>
    </source>
</evidence>
<name>A0A1L9WQR6_ASPA1</name>
<keyword evidence="5 9" id="KW-0560">Oxidoreductase</keyword>
<evidence type="ECO:0000256" key="1">
    <source>
        <dbReference type="ARBA" id="ARBA00001971"/>
    </source>
</evidence>
<dbReference type="GO" id="GO:0008395">
    <property type="term" value="F:steroid hydroxylase activity"/>
    <property type="evidence" value="ECO:0007669"/>
    <property type="project" value="TreeGrafter"/>
</dbReference>
<dbReference type="Proteomes" id="UP000184546">
    <property type="component" value="Unassembled WGS sequence"/>
</dbReference>
<dbReference type="InterPro" id="IPR017972">
    <property type="entry name" value="Cyt_P450_CS"/>
</dbReference>
<dbReference type="InterPro" id="IPR001128">
    <property type="entry name" value="Cyt_P450"/>
</dbReference>
<protein>
    <recommendedName>
        <fullName evidence="13">Cytochrome P450</fullName>
    </recommendedName>
</protein>
<evidence type="ECO:0000256" key="7">
    <source>
        <dbReference type="ARBA" id="ARBA00023033"/>
    </source>
</evidence>
<dbReference type="InterPro" id="IPR036396">
    <property type="entry name" value="Cyt_P450_sf"/>
</dbReference>
<comment type="cofactor">
    <cofactor evidence="1 8">
        <name>heme</name>
        <dbReference type="ChEBI" id="CHEBI:30413"/>
    </cofactor>
</comment>
<dbReference type="GO" id="GO:0016705">
    <property type="term" value="F:oxidoreductase activity, acting on paired donors, with incorporation or reduction of molecular oxygen"/>
    <property type="evidence" value="ECO:0007669"/>
    <property type="project" value="InterPro"/>
</dbReference>
<dbReference type="VEuPathDB" id="FungiDB:ASPACDRAFT_31463"/>
<dbReference type="OMA" id="LHFWAVL"/>
<dbReference type="OrthoDB" id="1470350at2759"/>
<proteinExistence type="inferred from homology"/>
<feature type="compositionally biased region" description="Basic and acidic residues" evidence="10">
    <location>
        <begin position="400"/>
        <end position="414"/>
    </location>
</feature>
<dbReference type="Gene3D" id="1.10.630.10">
    <property type="entry name" value="Cytochrome P450"/>
    <property type="match status" value="1"/>
</dbReference>
<evidence type="ECO:0000256" key="9">
    <source>
        <dbReference type="RuleBase" id="RU000461"/>
    </source>
</evidence>
<dbReference type="GO" id="GO:0020037">
    <property type="term" value="F:heme binding"/>
    <property type="evidence" value="ECO:0007669"/>
    <property type="project" value="InterPro"/>
</dbReference>
<keyword evidence="3 8" id="KW-0349">Heme</keyword>
<reference evidence="12" key="1">
    <citation type="journal article" date="2017" name="Genome Biol.">
        <title>Comparative genomics reveals high biological diversity and specific adaptations in the industrially and medically important fungal genus Aspergillus.</title>
        <authorList>
            <person name="de Vries R.P."/>
            <person name="Riley R."/>
            <person name="Wiebenga A."/>
            <person name="Aguilar-Osorio G."/>
            <person name="Amillis S."/>
            <person name="Uchima C.A."/>
            <person name="Anderluh G."/>
            <person name="Asadollahi M."/>
            <person name="Askin M."/>
            <person name="Barry K."/>
            <person name="Battaglia E."/>
            <person name="Bayram O."/>
            <person name="Benocci T."/>
            <person name="Braus-Stromeyer S.A."/>
            <person name="Caldana C."/>
            <person name="Canovas D."/>
            <person name="Cerqueira G.C."/>
            <person name="Chen F."/>
            <person name="Chen W."/>
            <person name="Choi C."/>
            <person name="Clum A."/>
            <person name="Dos Santos R.A."/>
            <person name="Damasio A.R."/>
            <person name="Diallinas G."/>
            <person name="Emri T."/>
            <person name="Fekete E."/>
            <person name="Flipphi M."/>
            <person name="Freyberg S."/>
            <person name="Gallo A."/>
            <person name="Gournas C."/>
            <person name="Habgood R."/>
            <person name="Hainaut M."/>
            <person name="Harispe M.L."/>
            <person name="Henrissat B."/>
            <person name="Hilden K.S."/>
            <person name="Hope R."/>
            <person name="Hossain A."/>
            <person name="Karabika E."/>
            <person name="Karaffa L."/>
            <person name="Karanyi Z."/>
            <person name="Krasevec N."/>
            <person name="Kuo A."/>
            <person name="Kusch H."/>
            <person name="LaButti K."/>
            <person name="Lagendijk E.L."/>
            <person name="Lapidus A."/>
            <person name="Levasseur A."/>
            <person name="Lindquist E."/>
            <person name="Lipzen A."/>
            <person name="Logrieco A.F."/>
            <person name="MacCabe A."/>
            <person name="Maekelae M.R."/>
            <person name="Malavazi I."/>
            <person name="Melin P."/>
            <person name="Meyer V."/>
            <person name="Mielnichuk N."/>
            <person name="Miskei M."/>
            <person name="Molnar A.P."/>
            <person name="Mule G."/>
            <person name="Ngan C.Y."/>
            <person name="Orejas M."/>
            <person name="Orosz E."/>
            <person name="Ouedraogo J.P."/>
            <person name="Overkamp K.M."/>
            <person name="Park H.-S."/>
            <person name="Perrone G."/>
            <person name="Piumi F."/>
            <person name="Punt P.J."/>
            <person name="Ram A.F."/>
            <person name="Ramon A."/>
            <person name="Rauscher S."/>
            <person name="Record E."/>
            <person name="Riano-Pachon D.M."/>
            <person name="Robert V."/>
            <person name="Roehrig J."/>
            <person name="Ruller R."/>
            <person name="Salamov A."/>
            <person name="Salih N.S."/>
            <person name="Samson R.A."/>
            <person name="Sandor E."/>
            <person name="Sanguinetti M."/>
            <person name="Schuetze T."/>
            <person name="Sepcic K."/>
            <person name="Shelest E."/>
            <person name="Sherlock G."/>
            <person name="Sophianopoulou V."/>
            <person name="Squina F.M."/>
            <person name="Sun H."/>
            <person name="Susca A."/>
            <person name="Todd R.B."/>
            <person name="Tsang A."/>
            <person name="Unkles S.E."/>
            <person name="van de Wiele N."/>
            <person name="van Rossen-Uffink D."/>
            <person name="Oliveira J.V."/>
            <person name="Vesth T.C."/>
            <person name="Visser J."/>
            <person name="Yu J.-H."/>
            <person name="Zhou M."/>
            <person name="Andersen M.R."/>
            <person name="Archer D.B."/>
            <person name="Baker S.E."/>
            <person name="Benoit I."/>
            <person name="Brakhage A.A."/>
            <person name="Braus G.H."/>
            <person name="Fischer R."/>
            <person name="Frisvad J.C."/>
            <person name="Goldman G.H."/>
            <person name="Houbraken J."/>
            <person name="Oakley B."/>
            <person name="Pocsi I."/>
            <person name="Scazzocchio C."/>
            <person name="Seiboth B."/>
            <person name="vanKuyk P.A."/>
            <person name="Wortman J."/>
            <person name="Dyer P.S."/>
            <person name="Grigoriev I.V."/>
        </authorList>
    </citation>
    <scope>NUCLEOTIDE SEQUENCE [LARGE SCALE GENOMIC DNA]</scope>
    <source>
        <strain evidence="12">ATCC 16872 / CBS 172.66 / WB 5094</strain>
    </source>
</reference>
<evidence type="ECO:0000256" key="10">
    <source>
        <dbReference type="SAM" id="MobiDB-lite"/>
    </source>
</evidence>
<feature type="binding site" description="axial binding residue" evidence="8">
    <location>
        <position position="365"/>
    </location>
    <ligand>
        <name>heme</name>
        <dbReference type="ChEBI" id="CHEBI:30413"/>
    </ligand>
    <ligandPart>
        <name>Fe</name>
        <dbReference type="ChEBI" id="CHEBI:18248"/>
    </ligandPart>
</feature>
<organism evidence="11 12">
    <name type="scientific">Aspergillus aculeatus (strain ATCC 16872 / CBS 172.66 / WB 5094)</name>
    <dbReference type="NCBI Taxonomy" id="690307"/>
    <lineage>
        <taxon>Eukaryota</taxon>
        <taxon>Fungi</taxon>
        <taxon>Dikarya</taxon>
        <taxon>Ascomycota</taxon>
        <taxon>Pezizomycotina</taxon>
        <taxon>Eurotiomycetes</taxon>
        <taxon>Eurotiomycetidae</taxon>
        <taxon>Eurotiales</taxon>
        <taxon>Aspergillaceae</taxon>
        <taxon>Aspergillus</taxon>
        <taxon>Aspergillus subgen. Circumdati</taxon>
    </lineage>
</organism>
<comment type="similarity">
    <text evidence="2 9">Belongs to the cytochrome P450 family.</text>
</comment>
<dbReference type="RefSeq" id="XP_020054846.1">
    <property type="nucleotide sequence ID" value="XM_020199816.1"/>
</dbReference>
<dbReference type="AlphaFoldDB" id="A0A1L9WQR6"/>
<dbReference type="SUPFAM" id="SSF48264">
    <property type="entry name" value="Cytochrome P450"/>
    <property type="match status" value="1"/>
</dbReference>
<sequence>MVVGGQQVYIISSPKHISELYKDTVSFNRDLMSKELYHRAGIPRRVVDRIFEVDPKAPYNVNSARCMHSTDVMMSLYRHHLSPGKSLNDLLADRITPCILKALAPRTMPAPASVRTVSLHNVCVEVFVKGIAEAYYGPVLWEIEPNFVEWYMVWERVNWKFIFGLPAFLGRDMQIARRHLVGTFAKYFTLPQEQREQGNWWVRAVEEVLRQDKLNDHEIGCMFMLQTWAILGNMFKTAFWLVAHIVYDPSILDAIRTEMQPALTGDQVDHRYLVEHCPHLDSLFSEVLRLRMASPMVRDIAVTSAIGGKTVRAGSRVLASYRQLHLNPDVWGSAPHVLEADRFAKDPGLRSNASYRPWGGGSTACPGRFLAKQAIFCFVAHLLRDSEIGLQQEGASAADAPDHPGRGRFPRADWSRPSPGIVGPLEGEDLTLVIRRVRRK</sequence>
<dbReference type="GO" id="GO:0005506">
    <property type="term" value="F:iron ion binding"/>
    <property type="evidence" value="ECO:0007669"/>
    <property type="project" value="InterPro"/>
</dbReference>
<dbReference type="InterPro" id="IPR050529">
    <property type="entry name" value="CYP450_sterol_14alpha_dmase"/>
</dbReference>
<keyword evidence="12" id="KW-1185">Reference proteome</keyword>
<keyword evidence="6 8" id="KW-0408">Iron</keyword>
<dbReference type="PRINTS" id="PR00465">
    <property type="entry name" value="EP450IV"/>
</dbReference>
<keyword evidence="4 8" id="KW-0479">Metal-binding</keyword>
<evidence type="ECO:0000313" key="11">
    <source>
        <dbReference type="EMBL" id="OJJ98506.1"/>
    </source>
</evidence>
<keyword evidence="7 9" id="KW-0503">Monooxygenase</keyword>
<evidence type="ECO:0000256" key="4">
    <source>
        <dbReference type="ARBA" id="ARBA00022723"/>
    </source>
</evidence>
<dbReference type="STRING" id="690307.A0A1L9WQR6"/>
<dbReference type="PROSITE" id="PS00086">
    <property type="entry name" value="CYTOCHROME_P450"/>
    <property type="match status" value="1"/>
</dbReference>
<evidence type="ECO:0000256" key="2">
    <source>
        <dbReference type="ARBA" id="ARBA00010617"/>
    </source>
</evidence>